<proteinExistence type="predicted"/>
<accession>A0A9E1GLY8</accession>
<gene>
    <name evidence="1" type="ORF">KH315_11555</name>
</gene>
<comment type="caution">
    <text evidence="1">The sequence shown here is derived from an EMBL/GenBank/DDBJ whole genome shotgun (WGS) entry which is preliminary data.</text>
</comment>
<evidence type="ECO:0000313" key="2">
    <source>
        <dbReference type="Proteomes" id="UP000811365"/>
    </source>
</evidence>
<sequence length="293" mass="32519">MYYTIDETMARRANNAYSFSDYREGSATAEYRQMVDDAAALAERCKQGRGEAAAAKIDALLDRYARRLADNINARNRNTASCPSVMIAGPANFPTRKKARQNAREDSLMREYQEIQHILHQIRTTGTGGIQSGDPEAVRQLEEKLARLEQDHATMKAANAYYRKHKTLDGCPGLTPELVRQVNSFRADGAAPFSGYPMQLSLANIKRTRQRLEDLKAAKIAAPVEQETPAGVVYREDPDAMRVQLVFSGKPDADTRALLKSNGFRWAPSVGAWQRQLTESGKAAARRVLSALA</sequence>
<dbReference type="EMBL" id="JAGZYH010000049">
    <property type="protein sequence ID" value="MBS6622779.1"/>
    <property type="molecule type" value="Genomic_DNA"/>
</dbReference>
<dbReference type="Proteomes" id="UP000811365">
    <property type="component" value="Unassembled WGS sequence"/>
</dbReference>
<dbReference type="AlphaFoldDB" id="A0A9E1GLY8"/>
<reference evidence="1" key="1">
    <citation type="submission" date="2021-02" db="EMBL/GenBank/DDBJ databases">
        <title>Infant gut strain persistence is associated with maternal origin, phylogeny, and functional potential including surface adhesion and iron acquisition.</title>
        <authorList>
            <person name="Lou Y.C."/>
        </authorList>
    </citation>
    <scope>NUCLEOTIDE SEQUENCE</scope>
    <source>
        <strain evidence="1">L2_039_000G1_dasL2_039_000G1_maxbin2.maxbin.077</strain>
    </source>
</reference>
<protein>
    <submittedName>
        <fullName evidence="1">Uncharacterized protein</fullName>
    </submittedName>
</protein>
<evidence type="ECO:0000313" key="1">
    <source>
        <dbReference type="EMBL" id="MBS6622779.1"/>
    </source>
</evidence>
<name>A0A9E1GLY8_9FIRM</name>
<organism evidence="1 2">
    <name type="scientific">Faecalibacterium prausnitzii</name>
    <dbReference type="NCBI Taxonomy" id="853"/>
    <lineage>
        <taxon>Bacteria</taxon>
        <taxon>Bacillati</taxon>
        <taxon>Bacillota</taxon>
        <taxon>Clostridia</taxon>
        <taxon>Eubacteriales</taxon>
        <taxon>Oscillospiraceae</taxon>
        <taxon>Faecalibacterium</taxon>
    </lineage>
</organism>